<evidence type="ECO:0000313" key="2">
    <source>
        <dbReference type="EMBL" id="BDV43672.1"/>
    </source>
</evidence>
<reference evidence="2 3" key="1">
    <citation type="submission" date="2022-12" db="EMBL/GenBank/DDBJ databases">
        <title>Polyphasic characterization of Geotalea uranireducens NIT-SL11 newly isolated from a complex of sewage sludge and microbially reduced graphene oxide.</title>
        <authorList>
            <person name="Xie L."/>
            <person name="Yoshida N."/>
            <person name="Meng L."/>
        </authorList>
    </citation>
    <scope>NUCLEOTIDE SEQUENCE [LARGE SCALE GENOMIC DNA]</scope>
    <source>
        <strain evidence="2 3">NIT-SL11</strain>
    </source>
</reference>
<dbReference type="SUPFAM" id="SSF103196">
    <property type="entry name" value="Roadblock/LC7 domain"/>
    <property type="match status" value="1"/>
</dbReference>
<feature type="domain" description="Roadblock/LAMTOR2" evidence="1">
    <location>
        <begin position="3"/>
        <end position="95"/>
    </location>
</feature>
<dbReference type="Proteomes" id="UP001317705">
    <property type="component" value="Chromosome"/>
</dbReference>
<dbReference type="RefSeq" id="WP_281999798.1">
    <property type="nucleotide sequence ID" value="NZ_AP027151.1"/>
</dbReference>
<accession>A0ABM8EMJ6</accession>
<evidence type="ECO:0000313" key="3">
    <source>
        <dbReference type="Proteomes" id="UP001317705"/>
    </source>
</evidence>
<organism evidence="2 3">
    <name type="scientific">Geotalea uraniireducens</name>
    <dbReference type="NCBI Taxonomy" id="351604"/>
    <lineage>
        <taxon>Bacteria</taxon>
        <taxon>Pseudomonadati</taxon>
        <taxon>Thermodesulfobacteriota</taxon>
        <taxon>Desulfuromonadia</taxon>
        <taxon>Geobacterales</taxon>
        <taxon>Geobacteraceae</taxon>
        <taxon>Geotalea</taxon>
    </lineage>
</organism>
<dbReference type="InterPro" id="IPR004942">
    <property type="entry name" value="Roadblock/LAMTOR2_dom"/>
</dbReference>
<dbReference type="EMBL" id="AP027151">
    <property type="protein sequence ID" value="BDV43672.1"/>
    <property type="molecule type" value="Genomic_DNA"/>
</dbReference>
<evidence type="ECO:0000259" key="1">
    <source>
        <dbReference type="SMART" id="SM00960"/>
    </source>
</evidence>
<sequence>MSLRETLKAIVETVEGGLGATVMGYDGIPIDEYLTDSGTLDLRLMAVEYATIMKEVGSAVEVLKTGELQELSVNTAMSRVIIRAINDDLFLILALAADGNFGKGRYLLMREAPAIGELLA</sequence>
<keyword evidence="3" id="KW-1185">Reference proteome</keyword>
<dbReference type="SMART" id="SM00960">
    <property type="entry name" value="Robl_LC7"/>
    <property type="match status" value="1"/>
</dbReference>
<dbReference type="Gene3D" id="3.30.450.30">
    <property type="entry name" value="Dynein light chain 2a, cytoplasmic"/>
    <property type="match status" value="1"/>
</dbReference>
<gene>
    <name evidence="2" type="ORF">GURASL_25950</name>
</gene>
<proteinExistence type="predicted"/>
<protein>
    <submittedName>
        <fullName evidence="2">GTPase</fullName>
    </submittedName>
</protein>
<name>A0ABM8EMJ6_9BACT</name>